<dbReference type="EnsemblPlants" id="Bo2g075190.1">
    <property type="protein sequence ID" value="Bo2g075190.1"/>
    <property type="gene ID" value="Bo2g075190"/>
</dbReference>
<feature type="compositionally biased region" description="Basic and acidic residues" evidence="1">
    <location>
        <begin position="25"/>
        <end position="34"/>
    </location>
</feature>
<protein>
    <submittedName>
        <fullName evidence="2">Uncharacterized protein</fullName>
    </submittedName>
</protein>
<organism evidence="2 3">
    <name type="scientific">Brassica oleracea var. oleracea</name>
    <dbReference type="NCBI Taxonomy" id="109376"/>
    <lineage>
        <taxon>Eukaryota</taxon>
        <taxon>Viridiplantae</taxon>
        <taxon>Streptophyta</taxon>
        <taxon>Embryophyta</taxon>
        <taxon>Tracheophyta</taxon>
        <taxon>Spermatophyta</taxon>
        <taxon>Magnoliopsida</taxon>
        <taxon>eudicotyledons</taxon>
        <taxon>Gunneridae</taxon>
        <taxon>Pentapetalae</taxon>
        <taxon>rosids</taxon>
        <taxon>malvids</taxon>
        <taxon>Brassicales</taxon>
        <taxon>Brassicaceae</taxon>
        <taxon>Brassiceae</taxon>
        <taxon>Brassica</taxon>
    </lineage>
</organism>
<reference evidence="2 3" key="1">
    <citation type="journal article" date="2014" name="Genome Biol.">
        <title>Transcriptome and methylome profiling reveals relics of genome dominance in the mesopolyploid Brassica oleracea.</title>
        <authorList>
            <person name="Parkin I.A."/>
            <person name="Koh C."/>
            <person name="Tang H."/>
            <person name="Robinson S.J."/>
            <person name="Kagale S."/>
            <person name="Clarke W.E."/>
            <person name="Town C.D."/>
            <person name="Nixon J."/>
            <person name="Krishnakumar V."/>
            <person name="Bidwell S.L."/>
            <person name="Denoeud F."/>
            <person name="Belcram H."/>
            <person name="Links M.G."/>
            <person name="Just J."/>
            <person name="Clarke C."/>
            <person name="Bender T."/>
            <person name="Huebert T."/>
            <person name="Mason A.S."/>
            <person name="Pires J.C."/>
            <person name="Barker G."/>
            <person name="Moore J."/>
            <person name="Walley P.G."/>
            <person name="Manoli S."/>
            <person name="Batley J."/>
            <person name="Edwards D."/>
            <person name="Nelson M.N."/>
            <person name="Wang X."/>
            <person name="Paterson A.H."/>
            <person name="King G."/>
            <person name="Bancroft I."/>
            <person name="Chalhoub B."/>
            <person name="Sharpe A.G."/>
        </authorList>
    </citation>
    <scope>NUCLEOTIDE SEQUENCE</scope>
    <source>
        <strain evidence="2 3">cv. TO1000</strain>
    </source>
</reference>
<evidence type="ECO:0000313" key="2">
    <source>
        <dbReference type="EnsemblPlants" id="Bo2g075190.1"/>
    </source>
</evidence>
<dbReference type="HOGENOM" id="CLU_837715_0_0_1"/>
<dbReference type="Gramene" id="Bo2g075190.1">
    <property type="protein sequence ID" value="Bo2g075190.1"/>
    <property type="gene ID" value="Bo2g075190"/>
</dbReference>
<accession>A0A0D3APX9</accession>
<name>A0A0D3APX9_BRAOL</name>
<feature type="region of interest" description="Disordered" evidence="1">
    <location>
        <begin position="11"/>
        <end position="34"/>
    </location>
</feature>
<feature type="compositionally biased region" description="Polar residues" evidence="1">
    <location>
        <begin position="12"/>
        <end position="22"/>
    </location>
</feature>
<evidence type="ECO:0000256" key="1">
    <source>
        <dbReference type="SAM" id="MobiDB-lite"/>
    </source>
</evidence>
<proteinExistence type="predicted"/>
<keyword evidence="3" id="KW-1185">Reference proteome</keyword>
<dbReference type="AlphaFoldDB" id="A0A0D3APX9"/>
<dbReference type="Proteomes" id="UP000032141">
    <property type="component" value="Chromosome C2"/>
</dbReference>
<reference evidence="2" key="2">
    <citation type="submission" date="2015-03" db="UniProtKB">
        <authorList>
            <consortium name="EnsemblPlants"/>
        </authorList>
    </citation>
    <scope>IDENTIFICATION</scope>
</reference>
<sequence length="332" mass="37620">MFLRDFWGWQSPAGTSPEQPQIATMKEKPSYHPKRESRALQTCFRGIEERSIKYESDPQTVNFISVLSLIQWNQGTGEISLEISQCQIFRSSIRSSNRRTFAFTTSLEMKLLWLSTWCPIRVNLVSMDRGHIGLHYDRRDLKVNESFGVALLEPSRSIRCFLRFLQNLWQRGSETSGLAMLLVRACGAETFVPWTLLERAGVQRQNASCLFMLELNFHSGSSFTQVSDVREMDDVTVWQIAHVCISFVSRVRRLSACGCVTLLPPPKLQAISPRVFVIGDYVLHLVCFPVFGSVDHFRDVSVWTADIETLGAIYIDCGVPVMLGGPIGSETR</sequence>
<evidence type="ECO:0000313" key="3">
    <source>
        <dbReference type="Proteomes" id="UP000032141"/>
    </source>
</evidence>